<keyword evidence="6" id="KW-0436">Ligase</keyword>
<dbReference type="InterPro" id="IPR024185">
    <property type="entry name" value="FTHF_cligase-like_sf"/>
</dbReference>
<evidence type="ECO:0000256" key="4">
    <source>
        <dbReference type="PIRSR" id="PIRSR006806-1"/>
    </source>
</evidence>
<dbReference type="Pfam" id="PF01812">
    <property type="entry name" value="5-FTHF_cyc-lig"/>
    <property type="match status" value="1"/>
</dbReference>
<evidence type="ECO:0000313" key="7">
    <source>
        <dbReference type="Proteomes" id="UP000676885"/>
    </source>
</evidence>
<dbReference type="Gene3D" id="3.40.50.10420">
    <property type="entry name" value="NagB/RpiA/CoA transferase-like"/>
    <property type="match status" value="1"/>
</dbReference>
<keyword evidence="3 4" id="KW-0067">ATP-binding</keyword>
<dbReference type="EC" id="6.3.3.2" evidence="5"/>
<dbReference type="GO" id="GO:0046872">
    <property type="term" value="F:metal ion binding"/>
    <property type="evidence" value="ECO:0007669"/>
    <property type="project" value="UniProtKB-KW"/>
</dbReference>
<dbReference type="GO" id="GO:0035999">
    <property type="term" value="P:tetrahydrofolate interconversion"/>
    <property type="evidence" value="ECO:0007669"/>
    <property type="project" value="TreeGrafter"/>
</dbReference>
<dbReference type="PANTHER" id="PTHR23407">
    <property type="entry name" value="ATPASE INHIBITOR/5-FORMYLTETRAHYDROFOLATE CYCLO-LIGASE"/>
    <property type="match status" value="1"/>
</dbReference>
<accession>A0A975M434</accession>
<feature type="binding site" evidence="4">
    <location>
        <begin position="142"/>
        <end position="150"/>
    </location>
    <ligand>
        <name>ATP</name>
        <dbReference type="ChEBI" id="CHEBI:30616"/>
    </ligand>
</feature>
<evidence type="ECO:0000256" key="5">
    <source>
        <dbReference type="RuleBase" id="RU361279"/>
    </source>
</evidence>
<keyword evidence="5" id="KW-0479">Metal-binding</keyword>
<dbReference type="EMBL" id="CP076022">
    <property type="protein sequence ID" value="QWC09419.1"/>
    <property type="molecule type" value="Genomic_DNA"/>
</dbReference>
<dbReference type="PANTHER" id="PTHR23407:SF1">
    <property type="entry name" value="5-FORMYLTETRAHYDROFOLATE CYCLO-LIGASE"/>
    <property type="match status" value="1"/>
</dbReference>
<gene>
    <name evidence="6" type="ORF">KKR91_13130</name>
</gene>
<keyword evidence="5" id="KW-0460">Magnesium</keyword>
<evidence type="ECO:0000256" key="1">
    <source>
        <dbReference type="ARBA" id="ARBA00010638"/>
    </source>
</evidence>
<dbReference type="KEGG" id="ajg:KKR91_13130"/>
<keyword evidence="2 4" id="KW-0547">Nucleotide-binding</keyword>
<evidence type="ECO:0000313" key="6">
    <source>
        <dbReference type="EMBL" id="QWC09419.1"/>
    </source>
</evidence>
<feature type="binding site" evidence="4">
    <location>
        <position position="63"/>
    </location>
    <ligand>
        <name>substrate</name>
    </ligand>
</feature>
<comment type="catalytic activity">
    <reaction evidence="5">
        <text>(6S)-5-formyl-5,6,7,8-tetrahydrofolate + ATP = (6R)-5,10-methenyltetrahydrofolate + ADP + phosphate</text>
        <dbReference type="Rhea" id="RHEA:10488"/>
        <dbReference type="ChEBI" id="CHEBI:30616"/>
        <dbReference type="ChEBI" id="CHEBI:43474"/>
        <dbReference type="ChEBI" id="CHEBI:57455"/>
        <dbReference type="ChEBI" id="CHEBI:57457"/>
        <dbReference type="ChEBI" id="CHEBI:456216"/>
        <dbReference type="EC" id="6.3.3.2"/>
    </reaction>
</comment>
<comment type="similarity">
    <text evidence="1 5">Belongs to the 5-formyltetrahydrofolate cyclo-ligase family.</text>
</comment>
<dbReference type="SUPFAM" id="SSF100950">
    <property type="entry name" value="NagB/RpiA/CoA transferase-like"/>
    <property type="match status" value="1"/>
</dbReference>
<dbReference type="Proteomes" id="UP000676885">
    <property type="component" value="Chromosome"/>
</dbReference>
<dbReference type="InterPro" id="IPR002698">
    <property type="entry name" value="FTHF_cligase"/>
</dbReference>
<sequence length="213" mass="22397">MDDSVTPVPKIPARTEFRRLRRLLPGTAAQEAGLALADHALAELPELVPAGGTVAAYLSAGSEPATASLLEGLVEAGYDVVLPVCEPGRRLSWCHWTPGTALQPGLFPSVPEPVGKRLSLQELPALDLVFLPALAIDSAGVRMGQGGGYYDRFLAELRAAGNNALAVALVYDHEFVPAGSWASDAFDQPVDGVLTPSGWTWLPLDPAGSRHAV</sequence>
<dbReference type="InterPro" id="IPR037171">
    <property type="entry name" value="NagB/RpiA_transferase-like"/>
</dbReference>
<dbReference type="GO" id="GO:0005524">
    <property type="term" value="F:ATP binding"/>
    <property type="evidence" value="ECO:0007669"/>
    <property type="project" value="UniProtKB-KW"/>
</dbReference>
<evidence type="ECO:0000256" key="2">
    <source>
        <dbReference type="ARBA" id="ARBA00022741"/>
    </source>
</evidence>
<dbReference type="AlphaFoldDB" id="A0A975M434"/>
<feature type="binding site" evidence="4">
    <location>
        <position position="58"/>
    </location>
    <ligand>
        <name>substrate</name>
    </ligand>
</feature>
<dbReference type="PIRSF" id="PIRSF006806">
    <property type="entry name" value="FTHF_cligase"/>
    <property type="match status" value="1"/>
</dbReference>
<proteinExistence type="inferred from homology"/>
<evidence type="ECO:0000256" key="3">
    <source>
        <dbReference type="ARBA" id="ARBA00022840"/>
    </source>
</evidence>
<organism evidence="6 7">
    <name type="scientific">Arthrobacter jiangjiafuii</name>
    <dbReference type="NCBI Taxonomy" id="2817475"/>
    <lineage>
        <taxon>Bacteria</taxon>
        <taxon>Bacillati</taxon>
        <taxon>Actinomycetota</taxon>
        <taxon>Actinomycetes</taxon>
        <taxon>Micrococcales</taxon>
        <taxon>Micrococcaceae</taxon>
        <taxon>Arthrobacter</taxon>
    </lineage>
</organism>
<reference evidence="6 7" key="1">
    <citation type="submission" date="2021-05" db="EMBL/GenBank/DDBJ databases">
        <title>Novel species in genus Arthrobacter.</title>
        <authorList>
            <person name="Zhang G."/>
        </authorList>
    </citation>
    <scope>NUCLEOTIDE SEQUENCE [LARGE SCALE GENOMIC DNA]</scope>
    <source>
        <strain evidence="7">zg-ZUI227</strain>
    </source>
</reference>
<keyword evidence="7" id="KW-1185">Reference proteome</keyword>
<dbReference type="GO" id="GO:0009396">
    <property type="term" value="P:folic acid-containing compound biosynthetic process"/>
    <property type="evidence" value="ECO:0007669"/>
    <property type="project" value="TreeGrafter"/>
</dbReference>
<protein>
    <recommendedName>
        <fullName evidence="5">5-formyltetrahydrofolate cyclo-ligase</fullName>
        <ecNumber evidence="5">6.3.3.2</ecNumber>
    </recommendedName>
</protein>
<dbReference type="GO" id="GO:0030272">
    <property type="term" value="F:5-formyltetrahydrofolate cyclo-ligase activity"/>
    <property type="evidence" value="ECO:0007669"/>
    <property type="project" value="UniProtKB-EC"/>
</dbReference>
<dbReference type="RefSeq" id="WP_210228159.1">
    <property type="nucleotide sequence ID" value="NZ_CP076022.1"/>
</dbReference>
<comment type="cofactor">
    <cofactor evidence="5">
        <name>Mg(2+)</name>
        <dbReference type="ChEBI" id="CHEBI:18420"/>
    </cofactor>
</comment>
<dbReference type="NCBIfam" id="TIGR02727">
    <property type="entry name" value="MTHFS_bact"/>
    <property type="match status" value="1"/>
</dbReference>
<name>A0A975M434_9MICC</name>